<dbReference type="AlphaFoldDB" id="A0A9E7FHN1"/>
<dbReference type="PANTHER" id="PTHR46702:SF2">
    <property type="entry name" value="DNA LIGASE (DUF1666)"/>
    <property type="match status" value="1"/>
</dbReference>
<gene>
    <name evidence="1" type="ORF">MUK42_00316</name>
</gene>
<dbReference type="OrthoDB" id="1909644at2759"/>
<dbReference type="PANTHER" id="PTHR46702">
    <property type="entry name" value="DNA LIGASE (DUF1666)-RELATED"/>
    <property type="match status" value="1"/>
</dbReference>
<dbReference type="Proteomes" id="UP001055439">
    <property type="component" value="Chromosome 3"/>
</dbReference>
<reference evidence="1" key="1">
    <citation type="submission" date="2022-05" db="EMBL/GenBank/DDBJ databases">
        <title>The Musa troglodytarum L. genome provides insights into the mechanism of non-climacteric behaviour and enrichment of carotenoids.</title>
        <authorList>
            <person name="Wang J."/>
        </authorList>
    </citation>
    <scope>NUCLEOTIDE SEQUENCE</scope>
    <source>
        <tissue evidence="1">Leaf</tissue>
    </source>
</reference>
<sequence>MFLFHVSACLVVVHLVAFLLTKLFAFLLERAAASTDQRNSQLISEDEIKPVTTYECCSDVEELAARIFGREDGLLFFYDESIAADTPLLEEAKDFDERHHFKVDESFDAESPLEEHEGLGLEHGDVVVIVDLKPSNHPPSIISNGPPKDEDVCGDALHSDEDEKQEELPKNEKLFIVDQTHSVDSKRLQLEEDTFGGSLTGASTSKSSMEWRSSTIFRDSETECPFSSSSRRSSSNWETYTLFRKYDEEMMFFDRISAQKLTETELFRSMKFHPRSISQRIAHLFTTHKNRGRRDPYQELEGAYVSQICLAWEALNWNYTNFRRRIAKGSDSESSSCTAWIAQQFQQFQVLLQRFIENEPYERGRRPQVFAWKRISSPKLLQVPEFRGCYTPVSFASLPIFYAFPSANLYLSLSASLTSKDTEADEGKEEVISSTEFLAILEDAIRTFMNFLKADGANPCQTLKAFFKTKPSSVDPNLLRLLKRTNKKNKTRLKHLSKRRRCLTKKSRKGEVEMDILMGLIDMKIVSRVLRMPGVSQEQLRWCEEKMSKVKVWDGKIQRDSSPLFFFPVR</sequence>
<name>A0A9E7FHN1_9LILI</name>
<evidence type="ECO:0000313" key="2">
    <source>
        <dbReference type="Proteomes" id="UP001055439"/>
    </source>
</evidence>
<dbReference type="InterPro" id="IPR012870">
    <property type="entry name" value="DUF1666"/>
</dbReference>
<dbReference type="Pfam" id="PF07891">
    <property type="entry name" value="DUF1666"/>
    <property type="match status" value="2"/>
</dbReference>
<protein>
    <submittedName>
        <fullName evidence="1">Uncharacterized protein</fullName>
    </submittedName>
</protein>
<organism evidence="1 2">
    <name type="scientific">Musa troglodytarum</name>
    <name type="common">fe'i banana</name>
    <dbReference type="NCBI Taxonomy" id="320322"/>
    <lineage>
        <taxon>Eukaryota</taxon>
        <taxon>Viridiplantae</taxon>
        <taxon>Streptophyta</taxon>
        <taxon>Embryophyta</taxon>
        <taxon>Tracheophyta</taxon>
        <taxon>Spermatophyta</taxon>
        <taxon>Magnoliopsida</taxon>
        <taxon>Liliopsida</taxon>
        <taxon>Zingiberales</taxon>
        <taxon>Musaceae</taxon>
        <taxon>Musa</taxon>
    </lineage>
</organism>
<evidence type="ECO:0000313" key="1">
    <source>
        <dbReference type="EMBL" id="URD94098.1"/>
    </source>
</evidence>
<proteinExistence type="predicted"/>
<dbReference type="EMBL" id="CP097505">
    <property type="protein sequence ID" value="URD94098.1"/>
    <property type="molecule type" value="Genomic_DNA"/>
</dbReference>
<keyword evidence="2" id="KW-1185">Reference proteome</keyword>
<accession>A0A9E7FHN1</accession>